<keyword evidence="3" id="KW-0812">Transmembrane</keyword>
<dbReference type="PANTHER" id="PTHR30069">
    <property type="entry name" value="TONB-DEPENDENT OUTER MEMBRANE RECEPTOR"/>
    <property type="match status" value="1"/>
</dbReference>
<keyword evidence="8" id="KW-0998">Cell outer membrane</keyword>
<keyword evidence="5" id="KW-0406">Ion transport</keyword>
<dbReference type="PANTHER" id="PTHR30069:SF53">
    <property type="entry name" value="COLICIN I RECEPTOR-RELATED"/>
    <property type="match status" value="1"/>
</dbReference>
<comment type="caution">
    <text evidence="11">The sequence shown here is derived from an EMBL/GenBank/DDBJ whole genome shotgun (WGS) entry which is preliminary data.</text>
</comment>
<sequence>MKKNVLLLSLVTIQTLIFADVESLGEIEVVSTNKTKQKASQSTSNIDVITSEEIRQNGYTSIVDALSNTLGINISQNGGIGQKSSFFLRGMDSGKILVLVDGMRLNDPSTTNSTSMIEFLPISNVEQIEVIRGGSSSVWGANASAGVINIITKEALKGGVTGSVGINGGSHQTKGSDVSLFYKNGKLNTRLLGSIFDTNGISALAPQKSEKDGYNSKNLTAGIGYDFTDTTKASIALIKTKTKGDYDDEYNSNGANDDYSNFVTDSTNISGTISTKVGLVDSVFNVTRGNYKREYFATSLWGDGDNRYEATTNEYSLINSYAHKFGKSVLGFEYKEIDGFNQYNTYAPTDGSFINRGIFLSNSINPIDKLLIEANLRYDDFDKFDGKVTYKLGAKYNILDNASFRANYYTSLNAPSVYQLAKTLSGNILKPSFVNGYDMSLSYKDFVTLTYFDNKIKDDIVYDYTNWGYYNNSADENIKGLELAFSTMNIYDNFRVRANYTHLIDMKDTSGTPLYNRTKDEINGWLEYFYDENTIASLNAQYIGERYSPFSYPASPMTSGNYTVWNLNLTKKYNDDIDVGLHLKNLFDKEYQSIYNYNSEGRSIYADVRYKF</sequence>
<dbReference type="InterPro" id="IPR000531">
    <property type="entry name" value="Beta-barrel_TonB"/>
</dbReference>
<accession>D9PJ78</accession>
<dbReference type="InterPro" id="IPR037066">
    <property type="entry name" value="Plug_dom_sf"/>
</dbReference>
<dbReference type="PROSITE" id="PS52016">
    <property type="entry name" value="TONB_DEPENDENT_REC_3"/>
    <property type="match status" value="1"/>
</dbReference>
<comment type="subcellular location">
    <subcellularLocation>
        <location evidence="1">Cell outer membrane</location>
        <topology evidence="1">Multi-pass membrane protein</topology>
    </subcellularLocation>
</comment>
<dbReference type="Pfam" id="PF07715">
    <property type="entry name" value="Plug"/>
    <property type="match status" value="1"/>
</dbReference>
<proteinExistence type="predicted"/>
<evidence type="ECO:0000256" key="1">
    <source>
        <dbReference type="ARBA" id="ARBA00004571"/>
    </source>
</evidence>
<dbReference type="CDD" id="cd01347">
    <property type="entry name" value="ligand_gated_channel"/>
    <property type="match status" value="1"/>
</dbReference>
<evidence type="ECO:0000256" key="5">
    <source>
        <dbReference type="ARBA" id="ARBA00023065"/>
    </source>
</evidence>
<dbReference type="Pfam" id="PF00593">
    <property type="entry name" value="TonB_dep_Rec_b-barrel"/>
    <property type="match status" value="1"/>
</dbReference>
<evidence type="ECO:0000256" key="6">
    <source>
        <dbReference type="ARBA" id="ARBA00023077"/>
    </source>
</evidence>
<organism evidence="11">
    <name type="scientific">sediment metagenome</name>
    <dbReference type="NCBI Taxonomy" id="749907"/>
    <lineage>
        <taxon>unclassified sequences</taxon>
        <taxon>metagenomes</taxon>
        <taxon>ecological metagenomes</taxon>
    </lineage>
</organism>
<dbReference type="InterPro" id="IPR039426">
    <property type="entry name" value="TonB-dep_rcpt-like"/>
</dbReference>
<evidence type="ECO:0000256" key="3">
    <source>
        <dbReference type="ARBA" id="ARBA00022692"/>
    </source>
</evidence>
<reference evidence="11" key="1">
    <citation type="submission" date="2010-07" db="EMBL/GenBank/DDBJ databases">
        <authorList>
            <consortium name="CONSOLIDER consortium CSD2007-00005"/>
            <person name="Guazzaroni M.-E."/>
            <person name="Richter M."/>
            <person name="Garcia-Salamanca A."/>
            <person name="Yarza P."/>
            <person name="Ferrer M."/>
        </authorList>
    </citation>
    <scope>NUCLEOTIDE SEQUENCE</scope>
</reference>
<dbReference type="GO" id="GO:0015889">
    <property type="term" value="P:cobalamin transport"/>
    <property type="evidence" value="ECO:0007669"/>
    <property type="project" value="TreeGrafter"/>
</dbReference>
<keyword evidence="4" id="KW-0732">Signal</keyword>
<keyword evidence="6" id="KW-0798">TonB box</keyword>
<dbReference type="Gene3D" id="2.40.170.20">
    <property type="entry name" value="TonB-dependent receptor, beta-barrel domain"/>
    <property type="match status" value="1"/>
</dbReference>
<evidence type="ECO:0000259" key="10">
    <source>
        <dbReference type="Pfam" id="PF07715"/>
    </source>
</evidence>
<evidence type="ECO:0000256" key="4">
    <source>
        <dbReference type="ARBA" id="ARBA00022729"/>
    </source>
</evidence>
<dbReference type="Gene3D" id="2.170.130.10">
    <property type="entry name" value="TonB-dependent receptor, plug domain"/>
    <property type="match status" value="1"/>
</dbReference>
<evidence type="ECO:0000259" key="9">
    <source>
        <dbReference type="Pfam" id="PF00593"/>
    </source>
</evidence>
<dbReference type="AlphaFoldDB" id="D9PJ78"/>
<dbReference type="EMBL" id="ADZX01000500">
    <property type="protein sequence ID" value="EFK96391.1"/>
    <property type="molecule type" value="Genomic_DNA"/>
</dbReference>
<dbReference type="InterPro" id="IPR036942">
    <property type="entry name" value="Beta-barrel_TonB_sf"/>
</dbReference>
<name>D9PJ78_9ZZZZ</name>
<reference evidence="11" key="2">
    <citation type="journal article" date="2011" name="Microb. Ecol.">
        <title>Taxonomic and Functional Metagenomic Profiling of the Microbial Community in the Anoxic Sediment of a Sub-saline Shallow Lake (Laguna de Carrizo, Central Spain).</title>
        <authorList>
            <person name="Ferrer M."/>
            <person name="Guazzaroni M.E."/>
            <person name="Richter M."/>
            <person name="Garcia-Salamanca A."/>
            <person name="Yarza P."/>
            <person name="Suarez-Suarez A."/>
            <person name="Solano J."/>
            <person name="Alcaide M."/>
            <person name="van Dillewijn P."/>
            <person name="Molina-Henares M.A."/>
            <person name="Lopez-Cortes N."/>
            <person name="Al-Ramahi Y."/>
            <person name="Guerrero C."/>
            <person name="Acosta A."/>
            <person name="de Eugenio L.I."/>
            <person name="Martinez V."/>
            <person name="Marques S."/>
            <person name="Rojo F."/>
            <person name="Santero E."/>
            <person name="Genilloud O."/>
            <person name="Perez-Perez J."/>
            <person name="Rossello-Mora R."/>
            <person name="Ramos J.L."/>
        </authorList>
    </citation>
    <scope>NUCLEOTIDE SEQUENCE</scope>
</reference>
<dbReference type="InterPro" id="IPR012910">
    <property type="entry name" value="Plug_dom"/>
</dbReference>
<keyword evidence="11" id="KW-0675">Receptor</keyword>
<keyword evidence="7" id="KW-0472">Membrane</keyword>
<gene>
    <name evidence="11" type="ORF">LDC_1587</name>
</gene>
<feature type="domain" description="TonB-dependent receptor-like beta-barrel" evidence="9">
    <location>
        <begin position="211"/>
        <end position="586"/>
    </location>
</feature>
<protein>
    <submittedName>
        <fullName evidence="11">TonB dependent receptor</fullName>
    </submittedName>
</protein>
<evidence type="ECO:0000313" key="11">
    <source>
        <dbReference type="EMBL" id="EFK96391.1"/>
    </source>
</evidence>
<keyword evidence="2" id="KW-0813">Transport</keyword>
<evidence type="ECO:0000256" key="2">
    <source>
        <dbReference type="ARBA" id="ARBA00022448"/>
    </source>
</evidence>
<dbReference type="GO" id="GO:0009279">
    <property type="term" value="C:cell outer membrane"/>
    <property type="evidence" value="ECO:0007669"/>
    <property type="project" value="UniProtKB-SubCell"/>
</dbReference>
<evidence type="ECO:0000256" key="8">
    <source>
        <dbReference type="ARBA" id="ARBA00023237"/>
    </source>
</evidence>
<feature type="domain" description="TonB-dependent receptor plug" evidence="10">
    <location>
        <begin position="40"/>
        <end position="147"/>
    </location>
</feature>
<evidence type="ECO:0000256" key="7">
    <source>
        <dbReference type="ARBA" id="ARBA00023136"/>
    </source>
</evidence>
<dbReference type="GO" id="GO:0006811">
    <property type="term" value="P:monoatomic ion transport"/>
    <property type="evidence" value="ECO:0007669"/>
    <property type="project" value="UniProtKB-KW"/>
</dbReference>
<dbReference type="SUPFAM" id="SSF56935">
    <property type="entry name" value="Porins"/>
    <property type="match status" value="1"/>
</dbReference>